<dbReference type="Proteomes" id="UP000639274">
    <property type="component" value="Chromosome"/>
</dbReference>
<evidence type="ECO:0000259" key="9">
    <source>
        <dbReference type="PROSITE" id="PS52029"/>
    </source>
</evidence>
<evidence type="ECO:0000256" key="1">
    <source>
        <dbReference type="ARBA" id="ARBA00004752"/>
    </source>
</evidence>
<keyword evidence="4 7" id="KW-0133">Cell shape</keyword>
<dbReference type="Pfam" id="PF01471">
    <property type="entry name" value="PG_binding_1"/>
    <property type="match status" value="1"/>
</dbReference>
<feature type="active site" description="Proton donor/acceptor" evidence="7">
    <location>
        <position position="282"/>
    </location>
</feature>
<dbReference type="AlphaFoldDB" id="A0A974Y1Y2"/>
<dbReference type="PROSITE" id="PS52029">
    <property type="entry name" value="LD_TPASE"/>
    <property type="match status" value="1"/>
</dbReference>
<dbReference type="InterPro" id="IPR050979">
    <property type="entry name" value="LD-transpeptidase"/>
</dbReference>
<dbReference type="SUPFAM" id="SSF141523">
    <property type="entry name" value="L,D-transpeptidase catalytic domain-like"/>
    <property type="match status" value="1"/>
</dbReference>
<dbReference type="PANTHER" id="PTHR30582">
    <property type="entry name" value="L,D-TRANSPEPTIDASE"/>
    <property type="match status" value="1"/>
</dbReference>
<dbReference type="InterPro" id="IPR038063">
    <property type="entry name" value="Transpep_catalytic_dom"/>
</dbReference>
<sequence>MSPPAGDAAIEAYKSGTAGTPTPPASTTPPSPASPPANDGSARPIEHDMLHAQILLERAHFSPGEIDGQGGSNTRRAIAAFQRFQGLTASGELDEATWAALETQGAALVDYTLTAQDVAGPFAAVPKDMMDKAKLTTLGYASAAEALGERFRASPALLQRLNPGKPLDVAGTTLTVPNVADLAPPAKAAKVLVDNSDASVALVDAQGRVYARYPASTGSSHDPLPVGEWKINGVTVDPTFQYNPELFWDADPAHAKAKIPAGPNNPVGVAWVDLSKPHYGIHGTPEPATIGKTQSHGCIRLTNWSARELAKAVSAGLPALLQE</sequence>
<comment type="similarity">
    <text evidence="2">Belongs to the YkuD family.</text>
</comment>
<dbReference type="CDD" id="cd16913">
    <property type="entry name" value="YkuD_like"/>
    <property type="match status" value="1"/>
</dbReference>
<dbReference type="GO" id="GO:0005576">
    <property type="term" value="C:extracellular region"/>
    <property type="evidence" value="ECO:0007669"/>
    <property type="project" value="TreeGrafter"/>
</dbReference>
<evidence type="ECO:0000313" key="11">
    <source>
        <dbReference type="Proteomes" id="UP000639274"/>
    </source>
</evidence>
<keyword evidence="3" id="KW-0808">Transferase</keyword>
<evidence type="ECO:0000256" key="4">
    <source>
        <dbReference type="ARBA" id="ARBA00022960"/>
    </source>
</evidence>
<evidence type="ECO:0000256" key="2">
    <source>
        <dbReference type="ARBA" id="ARBA00005992"/>
    </source>
</evidence>
<evidence type="ECO:0000256" key="3">
    <source>
        <dbReference type="ARBA" id="ARBA00022679"/>
    </source>
</evidence>
<feature type="domain" description="L,D-TPase catalytic" evidence="9">
    <location>
        <begin position="189"/>
        <end position="322"/>
    </location>
</feature>
<proteinExistence type="inferred from homology"/>
<comment type="pathway">
    <text evidence="1 7">Cell wall biogenesis; peptidoglycan biosynthesis.</text>
</comment>
<dbReference type="Pfam" id="PF03734">
    <property type="entry name" value="YkuD"/>
    <property type="match status" value="1"/>
</dbReference>
<protein>
    <submittedName>
        <fullName evidence="10">Murein L,D-transpeptidase</fullName>
    </submittedName>
</protein>
<dbReference type="Gene3D" id="1.10.101.10">
    <property type="entry name" value="PGBD-like superfamily/PGBD"/>
    <property type="match status" value="1"/>
</dbReference>
<feature type="compositionally biased region" description="Pro residues" evidence="8">
    <location>
        <begin position="21"/>
        <end position="35"/>
    </location>
</feature>
<reference evidence="10 11" key="1">
    <citation type="submission" date="2021-03" db="EMBL/GenBank/DDBJ databases">
        <title>Lysobacter sp. nov. isolated from soil of gangwondo yeongwol, south Korea.</title>
        <authorList>
            <person name="Kim K.R."/>
            <person name="Kim K.H."/>
            <person name="Jeon C.O."/>
        </authorList>
    </citation>
    <scope>NUCLEOTIDE SEQUENCE [LARGE SCALE GENOMIC DNA]</scope>
    <source>
        <strain evidence="10 11">R19</strain>
    </source>
</reference>
<dbReference type="GO" id="GO:0071972">
    <property type="term" value="F:peptidoglycan L,D-transpeptidase activity"/>
    <property type="evidence" value="ECO:0007669"/>
    <property type="project" value="TreeGrafter"/>
</dbReference>
<dbReference type="Gene3D" id="2.40.440.10">
    <property type="entry name" value="L,D-transpeptidase catalytic domain-like"/>
    <property type="match status" value="1"/>
</dbReference>
<gene>
    <name evidence="10" type="ORF">I8J32_002730</name>
</gene>
<dbReference type="GO" id="GO:0008360">
    <property type="term" value="P:regulation of cell shape"/>
    <property type="evidence" value="ECO:0007669"/>
    <property type="project" value="UniProtKB-UniRule"/>
</dbReference>
<dbReference type="InterPro" id="IPR005490">
    <property type="entry name" value="LD_TPept_cat_dom"/>
</dbReference>
<dbReference type="GO" id="GO:0016740">
    <property type="term" value="F:transferase activity"/>
    <property type="evidence" value="ECO:0007669"/>
    <property type="project" value="UniProtKB-KW"/>
</dbReference>
<dbReference type="EMBL" id="CP071518">
    <property type="protein sequence ID" value="QSX79926.1"/>
    <property type="molecule type" value="Genomic_DNA"/>
</dbReference>
<dbReference type="GO" id="GO:0018104">
    <property type="term" value="P:peptidoglycan-protein cross-linking"/>
    <property type="evidence" value="ECO:0007669"/>
    <property type="project" value="TreeGrafter"/>
</dbReference>
<dbReference type="KEGG" id="lsf:I8J32_002730"/>
<name>A0A974Y1Y2_9GAMM</name>
<keyword evidence="5 7" id="KW-0573">Peptidoglycan synthesis</keyword>
<evidence type="ECO:0000313" key="10">
    <source>
        <dbReference type="EMBL" id="QSX79926.1"/>
    </source>
</evidence>
<feature type="active site" description="Nucleophile" evidence="7">
    <location>
        <position position="298"/>
    </location>
</feature>
<dbReference type="GO" id="GO:0071555">
    <property type="term" value="P:cell wall organization"/>
    <property type="evidence" value="ECO:0007669"/>
    <property type="project" value="UniProtKB-UniRule"/>
</dbReference>
<accession>A0A974Y1Y2</accession>
<feature type="region of interest" description="Disordered" evidence="8">
    <location>
        <begin position="1"/>
        <end position="43"/>
    </location>
</feature>
<dbReference type="SUPFAM" id="SSF47090">
    <property type="entry name" value="PGBD-like"/>
    <property type="match status" value="1"/>
</dbReference>
<evidence type="ECO:0000256" key="6">
    <source>
        <dbReference type="ARBA" id="ARBA00023316"/>
    </source>
</evidence>
<evidence type="ECO:0000256" key="7">
    <source>
        <dbReference type="PROSITE-ProRule" id="PRU01373"/>
    </source>
</evidence>
<organism evidence="10 11">
    <name type="scientific">Agrilutibacter solisilvae</name>
    <dbReference type="NCBI Taxonomy" id="2763317"/>
    <lineage>
        <taxon>Bacteria</taxon>
        <taxon>Pseudomonadati</taxon>
        <taxon>Pseudomonadota</taxon>
        <taxon>Gammaproteobacteria</taxon>
        <taxon>Lysobacterales</taxon>
        <taxon>Lysobacteraceae</taxon>
        <taxon>Agrilutibacter</taxon>
    </lineage>
</organism>
<evidence type="ECO:0000256" key="8">
    <source>
        <dbReference type="SAM" id="MobiDB-lite"/>
    </source>
</evidence>
<dbReference type="PANTHER" id="PTHR30582:SF30">
    <property type="entry name" value="BLR4375 PROTEIN"/>
    <property type="match status" value="1"/>
</dbReference>
<dbReference type="InterPro" id="IPR036366">
    <property type="entry name" value="PGBDSf"/>
</dbReference>
<keyword evidence="6 7" id="KW-0961">Cell wall biogenesis/degradation</keyword>
<keyword evidence="11" id="KW-1185">Reference proteome</keyword>
<evidence type="ECO:0000256" key="5">
    <source>
        <dbReference type="ARBA" id="ARBA00022984"/>
    </source>
</evidence>
<dbReference type="InterPro" id="IPR036365">
    <property type="entry name" value="PGBD-like_sf"/>
</dbReference>
<dbReference type="InterPro" id="IPR002477">
    <property type="entry name" value="Peptidoglycan-bd-like"/>
</dbReference>